<dbReference type="SMART" id="SM00342">
    <property type="entry name" value="HTH_ARAC"/>
    <property type="match status" value="1"/>
</dbReference>
<dbReference type="EMBL" id="JACIER010000008">
    <property type="protein sequence ID" value="MBB4044380.1"/>
    <property type="molecule type" value="Genomic_DNA"/>
</dbReference>
<dbReference type="InterPro" id="IPR018060">
    <property type="entry name" value="HTH_AraC"/>
</dbReference>
<dbReference type="Proteomes" id="UP000560658">
    <property type="component" value="Unassembled WGS sequence"/>
</dbReference>
<proteinExistence type="predicted"/>
<reference evidence="5" key="1">
    <citation type="submission" date="2020-08" db="EMBL/GenBank/DDBJ databases">
        <title>Genomic Encyclopedia of Type Strains, Phase IV (KMG-IV): sequencing the most valuable type-strain genomes for metagenomic binning, comparative biology and taxonomic classification.</title>
        <authorList>
            <person name="Goeker M."/>
        </authorList>
    </citation>
    <scope>NUCLEOTIDE SEQUENCE [LARGE SCALE GENOMIC DNA]</scope>
    <source>
        <strain evidence="5">DSM 105720</strain>
    </source>
</reference>
<evidence type="ECO:0000259" key="4">
    <source>
        <dbReference type="PROSITE" id="PS01124"/>
    </source>
</evidence>
<feature type="domain" description="HTH araC/xylS-type" evidence="4">
    <location>
        <begin position="182"/>
        <end position="280"/>
    </location>
</feature>
<protein>
    <submittedName>
        <fullName evidence="5">AraC-like DNA-binding protein</fullName>
    </submittedName>
</protein>
<dbReference type="Pfam" id="PF12833">
    <property type="entry name" value="HTH_18"/>
    <property type="match status" value="1"/>
</dbReference>
<keyword evidence="3" id="KW-0804">Transcription</keyword>
<evidence type="ECO:0000256" key="3">
    <source>
        <dbReference type="ARBA" id="ARBA00023163"/>
    </source>
</evidence>
<evidence type="ECO:0000313" key="5">
    <source>
        <dbReference type="EMBL" id="MBB4044380.1"/>
    </source>
</evidence>
<evidence type="ECO:0000256" key="1">
    <source>
        <dbReference type="ARBA" id="ARBA00023015"/>
    </source>
</evidence>
<gene>
    <name evidence="5" type="ORF">GGR06_002174</name>
</gene>
<keyword evidence="1" id="KW-0805">Transcription regulation</keyword>
<accession>A0A840CWX8</accession>
<name>A0A840CWX8_9BACE</name>
<sequence length="283" mass="33063">MTNIKHAFCTGEQKCAAGESSLKESLNRSFDLNECTVLLCTEGRAIVSVNFQKRTLRKGDVVFLFCDAIFVINEVSSSFSAFYISLSNDIAEESLYKMTSSTFWLFTYEHPICKTTKEQYELMHAWCRQTKWMMETCIPEYRSSLLSSHIYLLFISVDSEVRRFMPAFGDSSKRNRGWALIGEFFSLLSEHFRKERGVQFYADKLCITPDYLTKLTRKDMNQSPKEIIDQQILIEIKLFLSNTNLSIKNIAAELNFEDPSYMCRFFRRMTGYTPLNYRNRIIK</sequence>
<evidence type="ECO:0000313" key="6">
    <source>
        <dbReference type="Proteomes" id="UP000560658"/>
    </source>
</evidence>
<comment type="caution">
    <text evidence="5">The sequence shown here is derived from an EMBL/GenBank/DDBJ whole genome shotgun (WGS) entry which is preliminary data.</text>
</comment>
<keyword evidence="6" id="KW-1185">Reference proteome</keyword>
<dbReference type="PANTHER" id="PTHR43280:SF32">
    <property type="entry name" value="TRANSCRIPTIONAL REGULATORY PROTEIN"/>
    <property type="match status" value="1"/>
</dbReference>
<dbReference type="InterPro" id="IPR037923">
    <property type="entry name" value="HTH-like"/>
</dbReference>
<organism evidence="5 6">
    <name type="scientific">Bacteroides reticulotermitis</name>
    <dbReference type="NCBI Taxonomy" id="1133319"/>
    <lineage>
        <taxon>Bacteria</taxon>
        <taxon>Pseudomonadati</taxon>
        <taxon>Bacteroidota</taxon>
        <taxon>Bacteroidia</taxon>
        <taxon>Bacteroidales</taxon>
        <taxon>Bacteroidaceae</taxon>
        <taxon>Bacteroides</taxon>
    </lineage>
</organism>
<dbReference type="PANTHER" id="PTHR43280">
    <property type="entry name" value="ARAC-FAMILY TRANSCRIPTIONAL REGULATOR"/>
    <property type="match status" value="1"/>
</dbReference>
<dbReference type="SUPFAM" id="SSF46689">
    <property type="entry name" value="Homeodomain-like"/>
    <property type="match status" value="1"/>
</dbReference>
<dbReference type="GO" id="GO:0003700">
    <property type="term" value="F:DNA-binding transcription factor activity"/>
    <property type="evidence" value="ECO:0007669"/>
    <property type="project" value="InterPro"/>
</dbReference>
<dbReference type="GO" id="GO:0043565">
    <property type="term" value="F:sequence-specific DNA binding"/>
    <property type="evidence" value="ECO:0007669"/>
    <property type="project" value="InterPro"/>
</dbReference>
<evidence type="ECO:0000256" key="2">
    <source>
        <dbReference type="ARBA" id="ARBA00023125"/>
    </source>
</evidence>
<keyword evidence="2" id="KW-0238">DNA-binding</keyword>
<dbReference type="InterPro" id="IPR009057">
    <property type="entry name" value="Homeodomain-like_sf"/>
</dbReference>
<dbReference type="Gene3D" id="1.10.10.60">
    <property type="entry name" value="Homeodomain-like"/>
    <property type="match status" value="1"/>
</dbReference>
<dbReference type="RefSeq" id="WP_044164775.1">
    <property type="nucleotide sequence ID" value="NZ_JACIER010000008.1"/>
</dbReference>
<dbReference type="SUPFAM" id="SSF51215">
    <property type="entry name" value="Regulatory protein AraC"/>
    <property type="match status" value="1"/>
</dbReference>
<dbReference type="PROSITE" id="PS01124">
    <property type="entry name" value="HTH_ARAC_FAMILY_2"/>
    <property type="match status" value="1"/>
</dbReference>
<dbReference type="AlphaFoldDB" id="A0A840CWX8"/>